<name>A0A4P6ETG9_9BACL</name>
<keyword evidence="2" id="KW-1185">Reference proteome</keyword>
<dbReference type="Proteomes" id="UP000293568">
    <property type="component" value="Chromosome"/>
</dbReference>
<dbReference type="AlphaFoldDB" id="A0A4P6ETG9"/>
<gene>
    <name evidence="1" type="ORF">ET464_07070</name>
</gene>
<dbReference type="KEGG" id="pprt:ET464_07070"/>
<protein>
    <submittedName>
        <fullName evidence="1">Uncharacterized protein</fullName>
    </submittedName>
</protein>
<evidence type="ECO:0000313" key="2">
    <source>
        <dbReference type="Proteomes" id="UP000293568"/>
    </source>
</evidence>
<evidence type="ECO:0000313" key="1">
    <source>
        <dbReference type="EMBL" id="QAY66194.1"/>
    </source>
</evidence>
<sequence length="153" mass="16937">MKKWIAAIAAVVIVVLVYAGYGWLKPLKVDKQMDGVLYGVDSHLVEKMSFHLSGTRNHNLQGNYRFKGTLTVNDKSYPVTLRQDGHSLFGNVTVSGSDQTVQSIGFVWADEQADKAWISLKDLDNQYGMQVYLAGPAADRDEAEQLSMDLTAP</sequence>
<dbReference type="EMBL" id="CP035492">
    <property type="protein sequence ID" value="QAY66194.1"/>
    <property type="molecule type" value="Genomic_DNA"/>
</dbReference>
<organism evidence="1 2">
    <name type="scientific">Paenibacillus protaetiae</name>
    <dbReference type="NCBI Taxonomy" id="2509456"/>
    <lineage>
        <taxon>Bacteria</taxon>
        <taxon>Bacillati</taxon>
        <taxon>Bacillota</taxon>
        <taxon>Bacilli</taxon>
        <taxon>Bacillales</taxon>
        <taxon>Paenibacillaceae</taxon>
        <taxon>Paenibacillus</taxon>
    </lineage>
</organism>
<dbReference type="OrthoDB" id="2615845at2"/>
<proteinExistence type="predicted"/>
<dbReference type="RefSeq" id="WP_129439528.1">
    <property type="nucleotide sequence ID" value="NZ_CP035492.1"/>
</dbReference>
<reference evidence="1 2" key="1">
    <citation type="submission" date="2019-01" db="EMBL/GenBank/DDBJ databases">
        <title>Genome sequencing of strain FW100M-2.</title>
        <authorList>
            <person name="Heo J."/>
            <person name="Kim S.-J."/>
            <person name="Kim J.-S."/>
            <person name="Hong S.-B."/>
            <person name="Kwon S.-W."/>
        </authorList>
    </citation>
    <scope>NUCLEOTIDE SEQUENCE [LARGE SCALE GENOMIC DNA]</scope>
    <source>
        <strain evidence="1 2">FW100M-2</strain>
    </source>
</reference>
<accession>A0A4P6ETG9</accession>